<accession>A0A0C1VSW4</accession>
<evidence type="ECO:0000313" key="2">
    <source>
        <dbReference type="EMBL" id="KIF53008.1"/>
    </source>
</evidence>
<dbReference type="EMBL" id="JPRD01000015">
    <property type="protein sequence ID" value="KIF53008.1"/>
    <property type="molecule type" value="Genomic_DNA"/>
</dbReference>
<dbReference type="AlphaFoldDB" id="A0A0C1VSW4"/>
<gene>
    <name evidence="2" type="ORF">H735_08640</name>
</gene>
<proteinExistence type="predicted"/>
<evidence type="ECO:0000259" key="1">
    <source>
        <dbReference type="Pfam" id="PF23639"/>
    </source>
</evidence>
<feature type="domain" description="DUF7146" evidence="1">
    <location>
        <begin position="151"/>
        <end position="258"/>
    </location>
</feature>
<dbReference type="PATRIC" id="fig|1229493.5.peg.814"/>
<sequence length="423" mass="48005">MSDKIDDSKDVFKLVKSIADYTQVYARLGCGHIINSGKLKRHWPCPKTDNSGSSKSTKFRLHKDFATNGRCIHNDVNNGQYMGIIEFTMWMYNLGEIDAAMEVLDAAGIQYEDLRRDSNRPRMNEGATPVPTLTPELIAERKQTEFAKGKRAVESIAKIWSAGVPLTNPNALDLLDKYMQERGLPPGHAAKMPQHLRVHFNLLYPGYYRESEKAAWYAGVMVPMCDATGKRCNFHRHYFQKKTGKKIPEDNRKLMMEAPWSLEPGSFLEYDEPEVFEGENGEKSALIQVGEGMETMEGVRAGTNLPVQPMFSDYFLKNYQPPVIEGVKPENYFIEIYEDKDVSGAGTRACNALAQRLTKLGYRCRKHVPPMDIPEGAKGVDWLDVWNKLGVMAFHEELRDPDLEQAQLEREEALKAEANIQMT</sequence>
<dbReference type="Proteomes" id="UP000031586">
    <property type="component" value="Unassembled WGS sequence"/>
</dbReference>
<organism evidence="2 3">
    <name type="scientific">Vibrio owensii CAIM 1854 = LMG 25443</name>
    <dbReference type="NCBI Taxonomy" id="1229493"/>
    <lineage>
        <taxon>Bacteria</taxon>
        <taxon>Pseudomonadati</taxon>
        <taxon>Pseudomonadota</taxon>
        <taxon>Gammaproteobacteria</taxon>
        <taxon>Vibrionales</taxon>
        <taxon>Vibrionaceae</taxon>
        <taxon>Vibrio</taxon>
    </lineage>
</organism>
<evidence type="ECO:0000313" key="3">
    <source>
        <dbReference type="Proteomes" id="UP000031586"/>
    </source>
</evidence>
<dbReference type="InterPro" id="IPR055570">
    <property type="entry name" value="DUF7146"/>
</dbReference>
<dbReference type="Pfam" id="PF23639">
    <property type="entry name" value="DUF7146"/>
    <property type="match status" value="1"/>
</dbReference>
<comment type="caution">
    <text evidence="2">The sequence shown here is derived from an EMBL/GenBank/DDBJ whole genome shotgun (WGS) entry which is preliminary data.</text>
</comment>
<name>A0A0C1VSW4_9VIBR</name>
<reference evidence="2 3" key="1">
    <citation type="submission" date="2014-07" db="EMBL/GenBank/DDBJ databases">
        <title>Unique and conserved regions in Vibrio harveyi and related species in comparison with the shrimp pathogen Vibrio harveyi CAIM 1792.</title>
        <authorList>
            <person name="Espinoza-Valles I."/>
            <person name="Vora G."/>
            <person name="Leekitcharoenphon P."/>
            <person name="Ussery D."/>
            <person name="Hoj L."/>
            <person name="Gomez-Gil B."/>
        </authorList>
    </citation>
    <scope>NUCLEOTIDE SEQUENCE [LARGE SCALE GENOMIC DNA]</scope>
    <source>
        <strain evidence="3">CAIM 1854 / LMG 25443</strain>
    </source>
</reference>
<protein>
    <recommendedName>
        <fullName evidence="1">DUF7146 domain-containing protein</fullName>
    </recommendedName>
</protein>